<evidence type="ECO:0000313" key="2">
    <source>
        <dbReference type="Proteomes" id="UP001055072"/>
    </source>
</evidence>
<dbReference type="EMBL" id="MU274915">
    <property type="protein sequence ID" value="KAI0087984.1"/>
    <property type="molecule type" value="Genomic_DNA"/>
</dbReference>
<name>A0ACB8U1N1_9APHY</name>
<evidence type="ECO:0000313" key="1">
    <source>
        <dbReference type="EMBL" id="KAI0087984.1"/>
    </source>
</evidence>
<organism evidence="1 2">
    <name type="scientific">Irpex rosettiformis</name>
    <dbReference type="NCBI Taxonomy" id="378272"/>
    <lineage>
        <taxon>Eukaryota</taxon>
        <taxon>Fungi</taxon>
        <taxon>Dikarya</taxon>
        <taxon>Basidiomycota</taxon>
        <taxon>Agaricomycotina</taxon>
        <taxon>Agaricomycetes</taxon>
        <taxon>Polyporales</taxon>
        <taxon>Irpicaceae</taxon>
        <taxon>Irpex</taxon>
    </lineage>
</organism>
<dbReference type="Proteomes" id="UP001055072">
    <property type="component" value="Unassembled WGS sequence"/>
</dbReference>
<sequence>MSVWCSIFLDEELPVWHVVALPLSPDHQDAAVELGGDYNVDLIPVEQEVADVSELIVVYNTEEILTGYPGGVPDQLEVIDDAAPVDNNPEPFFDEQPSVSPIPEQPSVNARALCSRFIEHYDIHPKLIAKYDLQNGQELGASGNGFVLSAQRISDGQDIADVIVMDGLKHDGIVQLLDVFRDEHYVYIVGTRTSWGGVVSTTTCRTYLYKREPLSRWIPDGVWMNDTKDAKYVFSQLVDAVRYLHTKGIAYCDIKPANILIDEQLKIKLIDFGNTIVEEKDWN</sequence>
<gene>
    <name evidence="1" type="ORF">BDY19DRAFT_994408</name>
</gene>
<comment type="caution">
    <text evidence="1">The sequence shown here is derived from an EMBL/GenBank/DDBJ whole genome shotgun (WGS) entry which is preliminary data.</text>
</comment>
<accession>A0ACB8U1N1</accession>
<reference evidence="1" key="1">
    <citation type="journal article" date="2021" name="Environ. Microbiol.">
        <title>Gene family expansions and transcriptome signatures uncover fungal adaptations to wood decay.</title>
        <authorList>
            <person name="Hage H."/>
            <person name="Miyauchi S."/>
            <person name="Viragh M."/>
            <person name="Drula E."/>
            <person name="Min B."/>
            <person name="Chaduli D."/>
            <person name="Navarro D."/>
            <person name="Favel A."/>
            <person name="Norest M."/>
            <person name="Lesage-Meessen L."/>
            <person name="Balint B."/>
            <person name="Merenyi Z."/>
            <person name="de Eugenio L."/>
            <person name="Morin E."/>
            <person name="Martinez A.T."/>
            <person name="Baldrian P."/>
            <person name="Stursova M."/>
            <person name="Martinez M.J."/>
            <person name="Novotny C."/>
            <person name="Magnuson J.K."/>
            <person name="Spatafora J.W."/>
            <person name="Maurice S."/>
            <person name="Pangilinan J."/>
            <person name="Andreopoulos W."/>
            <person name="LaButti K."/>
            <person name="Hundley H."/>
            <person name="Na H."/>
            <person name="Kuo A."/>
            <person name="Barry K."/>
            <person name="Lipzen A."/>
            <person name="Henrissat B."/>
            <person name="Riley R."/>
            <person name="Ahrendt S."/>
            <person name="Nagy L.G."/>
            <person name="Grigoriev I.V."/>
            <person name="Martin F."/>
            <person name="Rosso M.N."/>
        </authorList>
    </citation>
    <scope>NUCLEOTIDE SEQUENCE</scope>
    <source>
        <strain evidence="1">CBS 384.51</strain>
    </source>
</reference>
<keyword evidence="2" id="KW-1185">Reference proteome</keyword>
<protein>
    <submittedName>
        <fullName evidence="1">Kinase-like domain-containing protein</fullName>
    </submittedName>
</protein>
<proteinExistence type="predicted"/>